<protein>
    <submittedName>
        <fullName evidence="5">Cutinase family protein</fullName>
    </submittedName>
</protein>
<dbReference type="InterPro" id="IPR029058">
    <property type="entry name" value="AB_hydrolase_fold"/>
</dbReference>
<dbReference type="PANTHER" id="PTHR33630">
    <property type="entry name" value="CUTINASE RV1984C-RELATED-RELATED"/>
    <property type="match status" value="1"/>
</dbReference>
<name>A0ABX8SF65_9ACTN</name>
<keyword evidence="3" id="KW-0378">Hydrolase</keyword>
<accession>A0ABX8SF65</accession>
<dbReference type="EMBL" id="CP079105">
    <property type="protein sequence ID" value="QXQ15572.1"/>
    <property type="molecule type" value="Genomic_DNA"/>
</dbReference>
<evidence type="ECO:0000256" key="2">
    <source>
        <dbReference type="ARBA" id="ARBA00022487"/>
    </source>
</evidence>
<dbReference type="PANTHER" id="PTHR33630:SF9">
    <property type="entry name" value="CUTINASE 4"/>
    <property type="match status" value="1"/>
</dbReference>
<dbReference type="InterPro" id="IPR000675">
    <property type="entry name" value="Cutinase/axe"/>
</dbReference>
<evidence type="ECO:0000313" key="6">
    <source>
        <dbReference type="Proteomes" id="UP000887023"/>
    </source>
</evidence>
<reference evidence="5" key="1">
    <citation type="submission" date="2021-07" db="EMBL/GenBank/DDBJ databases">
        <title>Candidatus Kaistella beijingensis sp. nov. isolated from a municipal wastewater treatment plant is involved in sludge foaming.</title>
        <authorList>
            <person name="Song Y."/>
            <person name="Liu S.-J."/>
        </authorList>
    </citation>
    <scope>NUCLEOTIDE SEQUENCE</scope>
    <source>
        <strain evidence="5">DSM 43998</strain>
    </source>
</reference>
<evidence type="ECO:0000256" key="3">
    <source>
        <dbReference type="ARBA" id="ARBA00022801"/>
    </source>
</evidence>
<keyword evidence="2" id="KW-0719">Serine esterase</keyword>
<organism evidence="5 6">
    <name type="scientific">Skermania pinensis</name>
    <dbReference type="NCBI Taxonomy" id="39122"/>
    <lineage>
        <taxon>Bacteria</taxon>
        <taxon>Bacillati</taxon>
        <taxon>Actinomycetota</taxon>
        <taxon>Actinomycetes</taxon>
        <taxon>Mycobacteriales</taxon>
        <taxon>Gordoniaceae</taxon>
        <taxon>Skermania</taxon>
    </lineage>
</organism>
<proteinExistence type="inferred from homology"/>
<keyword evidence="4" id="KW-1015">Disulfide bond</keyword>
<dbReference type="RefSeq" id="WP_066472062.1">
    <property type="nucleotide sequence ID" value="NZ_CBCRUZ010000006.1"/>
</dbReference>
<dbReference type="SMART" id="SM01110">
    <property type="entry name" value="Cutinase"/>
    <property type="match status" value="1"/>
</dbReference>
<evidence type="ECO:0000313" key="5">
    <source>
        <dbReference type="EMBL" id="QXQ15572.1"/>
    </source>
</evidence>
<keyword evidence="6" id="KW-1185">Reference proteome</keyword>
<dbReference type="Gene3D" id="3.40.50.1820">
    <property type="entry name" value="alpha/beta hydrolase"/>
    <property type="match status" value="1"/>
</dbReference>
<gene>
    <name evidence="5" type="ORF">KV203_00350</name>
</gene>
<evidence type="ECO:0000256" key="4">
    <source>
        <dbReference type="ARBA" id="ARBA00023157"/>
    </source>
</evidence>
<comment type="similarity">
    <text evidence="1">Belongs to the cutinase family.</text>
</comment>
<evidence type="ECO:0000256" key="1">
    <source>
        <dbReference type="ARBA" id="ARBA00007534"/>
    </source>
</evidence>
<dbReference type="SUPFAM" id="SSF53474">
    <property type="entry name" value="alpha/beta-Hydrolases"/>
    <property type="match status" value="1"/>
</dbReference>
<dbReference type="Pfam" id="PF01083">
    <property type="entry name" value="Cutinase"/>
    <property type="match status" value="1"/>
</dbReference>
<dbReference type="Proteomes" id="UP000887023">
    <property type="component" value="Chromosome"/>
</dbReference>
<sequence length="300" mass="30923">MRAKWLRSAIGLRSVIGTVTVVTAAAAGVIGIGVGPAQADPGCPAFYVAAIPGTWDTSEALGRSGLLAPAVNGLPSSIRTEFVPYAATAFPWETDVYAKSKQEAVDHARAMIGAVAQQCPETRIGLIGYSQGADAAGDLAAEIGTGLGVVAPARLVAVGLISDPRRSAGDTLIGPQVGGQGASGPRPGGFGFVTPALRTFCASGDLYCSTADDDFVTRFAGFVAQSSDLNPANAGRYQQEAGVIVRDLVHAGGVPQLQSQLTDQANEERAEKLAAFYRSGVHADYDYATAWLHSWLSGLS</sequence>